<evidence type="ECO:0000313" key="2">
    <source>
        <dbReference type="EMBL" id="GFY90008.1"/>
    </source>
</evidence>
<comment type="caution">
    <text evidence="2">The sequence shown here is derived from an EMBL/GenBank/DDBJ whole genome shotgun (WGS) entry which is preliminary data.</text>
</comment>
<keyword evidence="3" id="KW-1185">Reference proteome</keyword>
<dbReference type="EMBL" id="BJWL01000007">
    <property type="protein sequence ID" value="GFY90008.1"/>
    <property type="molecule type" value="Genomic_DNA"/>
</dbReference>
<dbReference type="AlphaFoldDB" id="A0A7J0EUD8"/>
<gene>
    <name evidence="2" type="ORF">Acr_07g0002050</name>
</gene>
<dbReference type="InterPro" id="IPR008547">
    <property type="entry name" value="DUF829_TMEM53"/>
</dbReference>
<proteinExistence type="predicted"/>
<reference evidence="2 3" key="1">
    <citation type="submission" date="2019-07" db="EMBL/GenBank/DDBJ databases">
        <title>De Novo Assembly of kiwifruit Actinidia rufa.</title>
        <authorList>
            <person name="Sugita-Konishi S."/>
            <person name="Sato K."/>
            <person name="Mori E."/>
            <person name="Abe Y."/>
            <person name="Kisaki G."/>
            <person name="Hamano K."/>
            <person name="Suezawa K."/>
            <person name="Otani M."/>
            <person name="Fukuda T."/>
            <person name="Manabe T."/>
            <person name="Gomi K."/>
            <person name="Tabuchi M."/>
            <person name="Akimitsu K."/>
            <person name="Kataoka I."/>
        </authorList>
    </citation>
    <scope>NUCLEOTIDE SEQUENCE [LARGE SCALE GENOMIC DNA]</scope>
    <source>
        <strain evidence="3">cv. Fuchu</strain>
    </source>
</reference>
<accession>A0A7J0EUD8</accession>
<dbReference type="Pfam" id="PF05705">
    <property type="entry name" value="DUF829"/>
    <property type="match status" value="1"/>
</dbReference>
<sequence length="419" mass="46497">MFSFLKSAMLSSGGGRFYWARNQTTEKVRGIVAIFAWISIRESDLKNYVDLYSSLGWTSLVCIADFLNPFFPGRATSLAFAVLDELAEELRTSPCPVVLAAFSGGSKACMYKVFQVIEGACEVQLSLVCFHDSGKQQLHASSIFMRFMHSVDMGTRFTVHPTILRMPGAAKLVSSVAKVVTSGLDALFLTKVGSHHTEYWQTLYSSVSLGGPFLILCSENDDLAPYPAIYNFAQRLQVLGGSVELVKWTRSQHVGHFEHYPSQYRAAVTKLLEQALAVYSKKGQRLGERNYMERTHDQISEVICDLQKAAVESNRSFRRVASDPNDHLFSPSSADCGSSGESGSLQDEHKEQSVHSSNPPSMSAHSVLGQILFDACVPKNIEVYRECENVYSCFRMCILTPYKLYGEVLSVRICPAHGE</sequence>
<dbReference type="Gene3D" id="3.40.50.1820">
    <property type="entry name" value="alpha/beta hydrolase"/>
    <property type="match status" value="1"/>
</dbReference>
<dbReference type="Proteomes" id="UP000585474">
    <property type="component" value="Unassembled WGS sequence"/>
</dbReference>
<dbReference type="PANTHER" id="PTHR12265:SF9">
    <property type="entry name" value="DUF829 DOMAIN PROTEIN"/>
    <property type="match status" value="1"/>
</dbReference>
<feature type="region of interest" description="Disordered" evidence="1">
    <location>
        <begin position="322"/>
        <end position="362"/>
    </location>
</feature>
<organism evidence="2 3">
    <name type="scientific">Actinidia rufa</name>
    <dbReference type="NCBI Taxonomy" id="165716"/>
    <lineage>
        <taxon>Eukaryota</taxon>
        <taxon>Viridiplantae</taxon>
        <taxon>Streptophyta</taxon>
        <taxon>Embryophyta</taxon>
        <taxon>Tracheophyta</taxon>
        <taxon>Spermatophyta</taxon>
        <taxon>Magnoliopsida</taxon>
        <taxon>eudicotyledons</taxon>
        <taxon>Gunneridae</taxon>
        <taxon>Pentapetalae</taxon>
        <taxon>asterids</taxon>
        <taxon>Ericales</taxon>
        <taxon>Actinidiaceae</taxon>
        <taxon>Actinidia</taxon>
    </lineage>
</organism>
<dbReference type="PANTHER" id="PTHR12265">
    <property type="entry name" value="TRANSMEMBRANE PROTEIN 53"/>
    <property type="match status" value="1"/>
</dbReference>
<dbReference type="OrthoDB" id="77878at2759"/>
<evidence type="ECO:0000313" key="3">
    <source>
        <dbReference type="Proteomes" id="UP000585474"/>
    </source>
</evidence>
<protein>
    <submittedName>
        <fullName evidence="2">Peptide methionine sulfoxide reductase</fullName>
    </submittedName>
</protein>
<dbReference type="InterPro" id="IPR029058">
    <property type="entry name" value="AB_hydrolase_fold"/>
</dbReference>
<dbReference type="SUPFAM" id="SSF53474">
    <property type="entry name" value="alpha/beta-Hydrolases"/>
    <property type="match status" value="1"/>
</dbReference>
<feature type="compositionally biased region" description="Polar residues" evidence="1">
    <location>
        <begin position="330"/>
        <end position="345"/>
    </location>
</feature>
<evidence type="ECO:0000256" key="1">
    <source>
        <dbReference type="SAM" id="MobiDB-lite"/>
    </source>
</evidence>
<name>A0A7J0EUD8_9ERIC</name>